<dbReference type="EMBL" id="FOFU01000013">
    <property type="protein sequence ID" value="SEQ86770.1"/>
    <property type="molecule type" value="Genomic_DNA"/>
</dbReference>
<reference evidence="2 3" key="1">
    <citation type="submission" date="2016-10" db="EMBL/GenBank/DDBJ databases">
        <authorList>
            <person name="de Groot N.N."/>
        </authorList>
    </citation>
    <scope>NUCLEOTIDE SEQUENCE [LARGE SCALE GENOMIC DNA]</scope>
    <source>
        <strain evidence="2 3">B25</strain>
    </source>
</reference>
<keyword evidence="1" id="KW-0472">Membrane</keyword>
<dbReference type="RefSeq" id="WP_074645508.1">
    <property type="nucleotide sequence ID" value="NZ_FOFU01000013.1"/>
</dbReference>
<organism evidence="2 3">
    <name type="scientific">Treponema bryantii</name>
    <dbReference type="NCBI Taxonomy" id="163"/>
    <lineage>
        <taxon>Bacteria</taxon>
        <taxon>Pseudomonadati</taxon>
        <taxon>Spirochaetota</taxon>
        <taxon>Spirochaetia</taxon>
        <taxon>Spirochaetales</taxon>
        <taxon>Treponemataceae</taxon>
        <taxon>Treponema</taxon>
    </lineage>
</organism>
<gene>
    <name evidence="2" type="ORF">SAMN04487977_11336</name>
</gene>
<feature type="transmembrane region" description="Helical" evidence="1">
    <location>
        <begin position="94"/>
        <end position="117"/>
    </location>
</feature>
<dbReference type="Proteomes" id="UP000182360">
    <property type="component" value="Unassembled WGS sequence"/>
</dbReference>
<evidence type="ECO:0000313" key="3">
    <source>
        <dbReference type="Proteomes" id="UP000182360"/>
    </source>
</evidence>
<keyword evidence="1" id="KW-1133">Transmembrane helix</keyword>
<evidence type="ECO:0000256" key="1">
    <source>
        <dbReference type="SAM" id="Phobius"/>
    </source>
</evidence>
<proteinExistence type="predicted"/>
<keyword evidence="3" id="KW-1185">Reference proteome</keyword>
<feature type="transmembrane region" description="Helical" evidence="1">
    <location>
        <begin position="129"/>
        <end position="150"/>
    </location>
</feature>
<keyword evidence="1" id="KW-0812">Transmembrane</keyword>
<name>A0A1H9JIX8_9SPIR</name>
<sequence length="216" mass="25088">MNIKNNLNNYYVYTGKKLREDIFILLLLDLFFILFIRFGVGGIGFSEKRNSIIYTMLGVSQILPFIQHINEFFNLGKTACYLKTFSKSFETYKSWYLINFIEKIIEYVVVVLIVYGIGLQMGTLPSNALFLFLADIFGGLVVFGITPFFFRNKSQKTISLKMWLGLLFALVMMVLNNLFSQYIFLIWLVTFIPLMFFSNCRWLGIMKVAYSDGGEK</sequence>
<feature type="transmembrane region" description="Helical" evidence="1">
    <location>
        <begin position="185"/>
        <end position="204"/>
    </location>
</feature>
<feature type="transmembrane region" description="Helical" evidence="1">
    <location>
        <begin position="162"/>
        <end position="179"/>
    </location>
</feature>
<accession>A0A1H9JIX8</accession>
<dbReference type="AlphaFoldDB" id="A0A1H9JIX8"/>
<evidence type="ECO:0000313" key="2">
    <source>
        <dbReference type="EMBL" id="SEQ86770.1"/>
    </source>
</evidence>
<feature type="transmembrane region" description="Helical" evidence="1">
    <location>
        <begin position="52"/>
        <end position="73"/>
    </location>
</feature>
<feature type="transmembrane region" description="Helical" evidence="1">
    <location>
        <begin position="21"/>
        <end position="40"/>
    </location>
</feature>
<protein>
    <submittedName>
        <fullName evidence="2">Uncharacterized protein</fullName>
    </submittedName>
</protein>